<name>A0A6M3QU94_9VIRU</name>
<organism evidence="1">
    <name type="scientific">Cacao swollen shoot virus</name>
    <dbReference type="NCBI Taxonomy" id="31559"/>
    <lineage>
        <taxon>Viruses</taxon>
        <taxon>Riboviria</taxon>
        <taxon>Pararnavirae</taxon>
        <taxon>Artverviricota</taxon>
        <taxon>Revtraviricetes</taxon>
        <taxon>Ortervirales</taxon>
        <taxon>Caulimoviridae</taxon>
        <taxon>Badnavirus</taxon>
        <taxon>Badnavirus etainflatheobromae</taxon>
    </lineage>
</organism>
<proteinExistence type="predicted"/>
<dbReference type="EMBL" id="MN433941">
    <property type="protein sequence ID" value="QJC63516.1"/>
    <property type="molecule type" value="Genomic_DNA"/>
</dbReference>
<accession>A0A6M3QU94</accession>
<dbReference type="EMBL" id="MN433942">
    <property type="protein sequence ID" value="QJC63522.1"/>
    <property type="molecule type" value="Genomic_DNA"/>
</dbReference>
<sequence>MNIQRILRKILSAESSAILWKNRKSKSPSNEETCYTTSTWFYLSLKLDDQSRLKPSLIQAQPPVASISTPFPKRQLNRIPFWFNFEALIPPNQWIKS</sequence>
<evidence type="ECO:0000313" key="2">
    <source>
        <dbReference type="EMBL" id="QJC63522.1"/>
    </source>
</evidence>
<reference evidence="1" key="1">
    <citation type="journal article" date="2020" name="Viruses">
        <title>A Complex of Badnavirus Species Infecting Cacao Reveals Mixed Infections, Extensive Genomic Variability, and Interspecific Recombination.</title>
        <authorList>
            <person name="Ramos-Sobrinho R."/>
            <person name="Chingandu N."/>
            <person name="A Gutierrez O."/>
            <person name="Marelli J.P."/>
            <person name="K Brown J."/>
        </authorList>
    </citation>
    <scope>NUCLEOTIDE SEQUENCE</scope>
    <source>
        <strain evidence="1">Buyo4</strain>
        <strain evidence="2">Buyo5</strain>
    </source>
</reference>
<evidence type="ECO:0000313" key="1">
    <source>
        <dbReference type="EMBL" id="QJC63516.1"/>
    </source>
</evidence>
<gene>
    <name evidence="1" type="primary">ORF4</name>
</gene>
<protein>
    <submittedName>
        <fullName evidence="1">Uncharacterized protein</fullName>
    </submittedName>
</protein>